<evidence type="ECO:0000313" key="2">
    <source>
        <dbReference type="Proteomes" id="UP000830395"/>
    </source>
</evidence>
<keyword evidence="2" id="KW-1185">Reference proteome</keyword>
<gene>
    <name evidence="1" type="ORF">PDJAM_G00043500</name>
</gene>
<reference evidence="1" key="1">
    <citation type="submission" date="2020-02" db="EMBL/GenBank/DDBJ databases">
        <title>Genome sequencing of the panga catfish, Pangasius djambal.</title>
        <authorList>
            <person name="Wen M."/>
            <person name="Zahm M."/>
            <person name="Roques C."/>
            <person name="Cabau C."/>
            <person name="Klopp C."/>
            <person name="Donnadieu C."/>
            <person name="Jouanno E."/>
            <person name="Avarre J.-C."/>
            <person name="Campet M."/>
            <person name="Ha T."/>
            <person name="Dugue R."/>
            <person name="Lampietro C."/>
            <person name="Louis A."/>
            <person name="Herpin A."/>
            <person name="Echchiki A."/>
            <person name="Berthelot C."/>
            <person name="Parey E."/>
            <person name="Roest-Crollius H."/>
            <person name="Braasch I."/>
            <person name="Postlethwait J.H."/>
            <person name="Bobe J."/>
            <person name="Montfort J."/>
            <person name="Bouchez O."/>
            <person name="Begum T."/>
            <person name="Schartl M."/>
            <person name="Gustiano R."/>
            <person name="Guiguen Y."/>
        </authorList>
    </citation>
    <scope>NUCLEOTIDE SEQUENCE</scope>
    <source>
        <strain evidence="1">Pdj_M5554</strain>
    </source>
</reference>
<dbReference type="EMBL" id="CM040987">
    <property type="protein sequence ID" value="MCJ8739119.1"/>
    <property type="molecule type" value="Genomic_DNA"/>
</dbReference>
<protein>
    <submittedName>
        <fullName evidence="1">Uncharacterized protein</fullName>
    </submittedName>
</protein>
<name>A0ACC5YTN3_9TELE</name>
<sequence>MEADQNQEVPEAVAQTHVAETELPAPEQLKSEEVNETPSVQDPPEPEKPAVEDSKPEIESTEETPEVEPAKDNASPETAIEPEKLPEKEEVAEVVQEKAVEVEKSAEEPAEAEKTPEIKAVEKHITEPVEPEKKAETEQKANPEDGKAEPAALEPPAANEAAPTEPGNEAEKAEAKPTEAEQEKPSEAQAVQAEPPKEAEAQPKEPALPLFYGWFLSSEVEEKIKCSTMEFLKTLDTLEAFKKHISEFTGDADKEVDLEQYFLTKAPLHCTTEFCDYGKAEGAKEYAEQQVVKDSCGTATELSVVGLIVTPRTFGARVSLTPEQLSLWPTGADKVGIPPADLPGVEALPVGSRAHVTLGCAAGVEAVQTGIDLLEILILQQGEEKAVTVEELELGTLSYMGQGRWYLALREPVTCDATFLSFSEEQRPTEPAKKEGGEKKKKPKCSIL</sequence>
<organism evidence="1 2">
    <name type="scientific">Pangasius djambal</name>
    <dbReference type="NCBI Taxonomy" id="1691987"/>
    <lineage>
        <taxon>Eukaryota</taxon>
        <taxon>Metazoa</taxon>
        <taxon>Chordata</taxon>
        <taxon>Craniata</taxon>
        <taxon>Vertebrata</taxon>
        <taxon>Euteleostomi</taxon>
        <taxon>Actinopterygii</taxon>
        <taxon>Neopterygii</taxon>
        <taxon>Teleostei</taxon>
        <taxon>Ostariophysi</taxon>
        <taxon>Siluriformes</taxon>
        <taxon>Pangasiidae</taxon>
        <taxon>Pangasius</taxon>
    </lineage>
</organism>
<comment type="caution">
    <text evidence="1">The sequence shown here is derived from an EMBL/GenBank/DDBJ whole genome shotgun (WGS) entry which is preliminary data.</text>
</comment>
<proteinExistence type="predicted"/>
<dbReference type="Proteomes" id="UP000830395">
    <property type="component" value="Chromosome 13"/>
</dbReference>
<accession>A0ACC5YTN3</accession>
<evidence type="ECO:0000313" key="1">
    <source>
        <dbReference type="EMBL" id="MCJ8739119.1"/>
    </source>
</evidence>